<dbReference type="Proteomes" id="UP000265964">
    <property type="component" value="Unassembled WGS sequence"/>
</dbReference>
<dbReference type="RefSeq" id="WP_119534395.1">
    <property type="nucleotide sequence ID" value="NZ_NRJF01000059.1"/>
</dbReference>
<keyword evidence="2" id="KW-1185">Reference proteome</keyword>
<dbReference type="EMBL" id="NRJF01000059">
    <property type="protein sequence ID" value="RIY36733.1"/>
    <property type="molecule type" value="Genomic_DNA"/>
</dbReference>
<organism evidence="1 2">
    <name type="scientific">Psittacicella gerlachiana</name>
    <dbReference type="NCBI Taxonomy" id="2028574"/>
    <lineage>
        <taxon>Bacteria</taxon>
        <taxon>Pseudomonadati</taxon>
        <taxon>Pseudomonadota</taxon>
        <taxon>Gammaproteobacteria</taxon>
        <taxon>Pasteurellales</taxon>
        <taxon>Psittacicellaceae</taxon>
        <taxon>Psittacicella</taxon>
    </lineage>
</organism>
<dbReference type="Pfam" id="PF04317">
    <property type="entry name" value="DUF463"/>
    <property type="match status" value="1"/>
</dbReference>
<dbReference type="AlphaFoldDB" id="A0A3A1YES4"/>
<dbReference type="PIRSF" id="PIRSF019381">
    <property type="entry name" value="YcjX"/>
    <property type="match status" value="1"/>
</dbReference>
<dbReference type="PANTHER" id="PTHR38605">
    <property type="entry name" value="ATPASE-RELATED"/>
    <property type="match status" value="1"/>
</dbReference>
<accession>A0A3A1YES4</accession>
<name>A0A3A1YES4_9GAMM</name>
<dbReference type="SUPFAM" id="SSF52540">
    <property type="entry name" value="P-loop containing nucleoside triphosphate hydrolases"/>
    <property type="match status" value="1"/>
</dbReference>
<gene>
    <name evidence="1" type="ORF">CKF59_02430</name>
</gene>
<evidence type="ECO:0008006" key="3">
    <source>
        <dbReference type="Google" id="ProtNLM"/>
    </source>
</evidence>
<dbReference type="InterPro" id="IPR027417">
    <property type="entry name" value="P-loop_NTPase"/>
</dbReference>
<protein>
    <recommendedName>
        <fullName evidence="3">YcjX family protein</fullName>
    </recommendedName>
</protein>
<comment type="caution">
    <text evidence="1">The sequence shown here is derived from an EMBL/GenBank/DDBJ whole genome shotgun (WGS) entry which is preliminary data.</text>
</comment>
<proteinExistence type="predicted"/>
<dbReference type="OrthoDB" id="9777645at2"/>
<dbReference type="PANTHER" id="PTHR38605:SF1">
    <property type="entry name" value="ATPASE"/>
    <property type="match status" value="1"/>
</dbReference>
<evidence type="ECO:0000313" key="2">
    <source>
        <dbReference type="Proteomes" id="UP000265964"/>
    </source>
</evidence>
<dbReference type="InterPro" id="IPR007413">
    <property type="entry name" value="YcjX-like"/>
</dbReference>
<reference evidence="1 2" key="1">
    <citation type="submission" date="2017-08" db="EMBL/GenBank/DDBJ databases">
        <title>Reclassification of Bisgaard taxon 37 and 44.</title>
        <authorList>
            <person name="Christensen H."/>
        </authorList>
    </citation>
    <scope>NUCLEOTIDE SEQUENCE [LARGE SCALE GENOMIC DNA]</scope>
    <source>
        <strain evidence="1 2">EEAB3T1</strain>
    </source>
</reference>
<evidence type="ECO:0000313" key="1">
    <source>
        <dbReference type="EMBL" id="RIY36733.1"/>
    </source>
</evidence>
<sequence length="474" mass="54378">MANLFSNLQQKYEQVFDRQLKIAVTGLSRSGKTAFITSFINQLLTLDGNKSSLPFFRAAAKGWIKGATIVPQTDLTLPTFPYQQNLKALQGENPTWPQATTDISVIRLALKYELPKSLWRKMSEVNFSNQQTLYIDIIDYPGEWLLDLPLLKLDYAHWSTSGHFLAHPLRTELAQAWLQALESFDPLAPADHEQIATIAQEYTKFLFACKEKGLEFIQPGRFVLPGSYTNAPVLQFFPLVNVTEQTWEQLLNHAKKHHESGIAILIQRYKTYVQTFVENFYQQHFARFDRQVILVDCLTPLNHSAIAFQETQQALEQIFQHFQYGKRNLWHRLFAPQIDKLVFAATKVDHITSDQVANLKSLLQQLAQNNNRQANYYNIDTAFIPIASIRATRQVVLTQEGQTYQALQGRLKQNYESKYLYPGSVPAHLPEASFWQQHTFAFDDFAPLPLTPHGKIESIGMDQVFEVLLGDKLK</sequence>